<evidence type="ECO:0000256" key="1">
    <source>
        <dbReference type="SAM" id="MobiDB-lite"/>
    </source>
</evidence>
<keyword evidence="4" id="KW-1185">Reference proteome</keyword>
<keyword evidence="2" id="KW-0472">Membrane</keyword>
<name>A0A2M8VQT0_9BURK</name>
<accession>A0A2M8VQT0</accession>
<proteinExistence type="predicted"/>
<keyword evidence="2" id="KW-0812">Transmembrane</keyword>
<dbReference type="AlphaFoldDB" id="A0A2M8VQT0"/>
<protein>
    <submittedName>
        <fullName evidence="3">Uncharacterized protein</fullName>
    </submittedName>
</protein>
<gene>
    <name evidence="3" type="ORF">B0G85_1626</name>
</gene>
<sequence>MSAKEQIGYSSFMYLSKKSLIVIICLFVISFKVAAGGIFIQSAIERAHLLSTTCMSLEIQQTISSNDGGDDKSPIHSMYLMSHVIAALDEAVVIMPILPEHQMKYATPGDPRHADNIPDSAYKPPKNTA</sequence>
<organism evidence="3 4">
    <name type="scientific">Polynucleobacter brandtiae</name>
    <dbReference type="NCBI Taxonomy" id="1938816"/>
    <lineage>
        <taxon>Bacteria</taxon>
        <taxon>Pseudomonadati</taxon>
        <taxon>Pseudomonadota</taxon>
        <taxon>Betaproteobacteria</taxon>
        <taxon>Burkholderiales</taxon>
        <taxon>Burkholderiaceae</taxon>
        <taxon>Polynucleobacter</taxon>
    </lineage>
</organism>
<keyword evidence="2" id="KW-1133">Transmembrane helix</keyword>
<comment type="caution">
    <text evidence="3">The sequence shown here is derived from an EMBL/GenBank/DDBJ whole genome shotgun (WGS) entry which is preliminary data.</text>
</comment>
<dbReference type="Proteomes" id="UP000229366">
    <property type="component" value="Unassembled WGS sequence"/>
</dbReference>
<evidence type="ECO:0000313" key="3">
    <source>
        <dbReference type="EMBL" id="PJI79518.1"/>
    </source>
</evidence>
<feature type="transmembrane region" description="Helical" evidence="2">
    <location>
        <begin position="20"/>
        <end position="40"/>
    </location>
</feature>
<reference evidence="3 4" key="1">
    <citation type="submission" date="2017-11" db="EMBL/GenBank/DDBJ databases">
        <title>Genomic Encyclopedia of Type Strains, Phase III (KMG-III): the genomes of soil and plant-associated and newly described type strains.</title>
        <authorList>
            <person name="Whitman W."/>
        </authorList>
    </citation>
    <scope>NUCLEOTIDE SEQUENCE [LARGE SCALE GENOMIC DNA]</scope>
    <source>
        <strain evidence="3 4">UB-Domo-W1</strain>
    </source>
</reference>
<feature type="region of interest" description="Disordered" evidence="1">
    <location>
        <begin position="105"/>
        <end position="129"/>
    </location>
</feature>
<evidence type="ECO:0000313" key="4">
    <source>
        <dbReference type="Proteomes" id="UP000229366"/>
    </source>
</evidence>
<dbReference type="EMBL" id="PGTX01000003">
    <property type="protein sequence ID" value="PJI79518.1"/>
    <property type="molecule type" value="Genomic_DNA"/>
</dbReference>
<evidence type="ECO:0000256" key="2">
    <source>
        <dbReference type="SAM" id="Phobius"/>
    </source>
</evidence>